<name>A0ABS0JCG9_9ACTN</name>
<dbReference type="PANTHER" id="PTHR42718:SF42">
    <property type="entry name" value="EXPORT PROTEIN"/>
    <property type="match status" value="1"/>
</dbReference>
<comment type="caution">
    <text evidence="9">The sequence shown here is derived from an EMBL/GenBank/DDBJ whole genome shotgun (WGS) entry which is preliminary data.</text>
</comment>
<feature type="transmembrane region" description="Helical" evidence="7">
    <location>
        <begin position="111"/>
        <end position="130"/>
    </location>
</feature>
<feature type="transmembrane region" description="Helical" evidence="7">
    <location>
        <begin position="355"/>
        <end position="381"/>
    </location>
</feature>
<evidence type="ECO:0000256" key="6">
    <source>
        <dbReference type="ARBA" id="ARBA00023136"/>
    </source>
</evidence>
<feature type="transmembrane region" description="Helical" evidence="7">
    <location>
        <begin position="402"/>
        <end position="420"/>
    </location>
</feature>
<keyword evidence="4 7" id="KW-0812">Transmembrane</keyword>
<evidence type="ECO:0000259" key="8">
    <source>
        <dbReference type="PROSITE" id="PS50850"/>
    </source>
</evidence>
<evidence type="ECO:0000256" key="3">
    <source>
        <dbReference type="ARBA" id="ARBA00022475"/>
    </source>
</evidence>
<feature type="transmembrane region" description="Helical" evidence="7">
    <location>
        <begin position="12"/>
        <end position="34"/>
    </location>
</feature>
<dbReference type="InterPro" id="IPR004638">
    <property type="entry name" value="EmrB-like"/>
</dbReference>
<dbReference type="InterPro" id="IPR036259">
    <property type="entry name" value="MFS_trans_sf"/>
</dbReference>
<dbReference type="EMBL" id="JADOTX010000001">
    <property type="protein sequence ID" value="MBG6064440.1"/>
    <property type="molecule type" value="Genomic_DNA"/>
</dbReference>
<evidence type="ECO:0000256" key="2">
    <source>
        <dbReference type="ARBA" id="ARBA00022448"/>
    </source>
</evidence>
<feature type="transmembrane region" description="Helical" evidence="7">
    <location>
        <begin position="331"/>
        <end position="349"/>
    </location>
</feature>
<dbReference type="InterPro" id="IPR011701">
    <property type="entry name" value="MFS"/>
</dbReference>
<comment type="subcellular location">
    <subcellularLocation>
        <location evidence="1">Cell membrane</location>
        <topology evidence="1">Multi-pass membrane protein</topology>
    </subcellularLocation>
</comment>
<dbReference type="InterPro" id="IPR020846">
    <property type="entry name" value="MFS_dom"/>
</dbReference>
<organism evidence="9 10">
    <name type="scientific">Micromonospora ureilytica</name>
    <dbReference type="NCBI Taxonomy" id="709868"/>
    <lineage>
        <taxon>Bacteria</taxon>
        <taxon>Bacillati</taxon>
        <taxon>Actinomycetota</taxon>
        <taxon>Actinomycetes</taxon>
        <taxon>Micromonosporales</taxon>
        <taxon>Micromonosporaceae</taxon>
        <taxon>Micromonospora</taxon>
    </lineage>
</organism>
<dbReference type="NCBIfam" id="TIGR00711">
    <property type="entry name" value="efflux_EmrB"/>
    <property type="match status" value="1"/>
</dbReference>
<proteinExistence type="predicted"/>
<dbReference type="CDD" id="cd17321">
    <property type="entry name" value="MFS_MMR_MDR_like"/>
    <property type="match status" value="1"/>
</dbReference>
<keyword evidence="5 7" id="KW-1133">Transmembrane helix</keyword>
<sequence length="513" mass="52794">MDEARNRRRWWVLAVLCLAVFLVSLDVTVLNIALPEISGALGATTAQLQWIVNAYTLSYAASMLPAGLLGDRLGTKRVILAGMVLFGAASALAAVSPSVGVLIAARALQGIGAAILLSLSLAIVTTTFAAHERVRAIGVFTAAVAAGMPLGPLAGGLLLENYSWSSVFWINVPLVAMCLAIGVFLLREQEERTRAPIDFLGAVLSVFSIVVLIYAFIEAPERGWWSGRTLTLTVVALVAFACFIWWERRVLHPLVPGSLFRDRRFTGGSVAAVITTVALIGILFAIPQYFQAVLDEGALEAGLRLTPMMGGLLVGGALSSRLDGWLGSKPTILSGLILNAAGLFALGSITVDRGYAVVVIGLIAVGLGFGITTAAAISTATAAVGNRSAGLGSAVINTLRQFGGAFAVAVLGSLLSATYADRLAPALRGLPPAAAATARGSIVGANEVAGDGLRQAAGVAFAAGVAEVMVACAVVALAGGVLCAWLLPGGRHPLPEETTQHATPDEPAAADMR</sequence>
<feature type="transmembrane region" description="Helical" evidence="7">
    <location>
        <begin position="78"/>
        <end position="105"/>
    </location>
</feature>
<gene>
    <name evidence="9" type="ORF">IW248_000727</name>
</gene>
<dbReference type="PROSITE" id="PS50850">
    <property type="entry name" value="MFS"/>
    <property type="match status" value="1"/>
</dbReference>
<feature type="transmembrane region" description="Helical" evidence="7">
    <location>
        <begin position="164"/>
        <end position="185"/>
    </location>
</feature>
<feature type="transmembrane region" description="Helical" evidence="7">
    <location>
        <begin position="46"/>
        <end position="66"/>
    </location>
</feature>
<evidence type="ECO:0000256" key="5">
    <source>
        <dbReference type="ARBA" id="ARBA00022989"/>
    </source>
</evidence>
<reference evidence="9 10" key="1">
    <citation type="submission" date="2020-11" db="EMBL/GenBank/DDBJ databases">
        <title>Sequencing the genomes of 1000 actinobacteria strains.</title>
        <authorList>
            <person name="Klenk H.-P."/>
        </authorList>
    </citation>
    <scope>NUCLEOTIDE SEQUENCE [LARGE SCALE GENOMIC DNA]</scope>
    <source>
        <strain evidence="9 10">DSM 101692</strain>
    </source>
</reference>
<dbReference type="Pfam" id="PF07690">
    <property type="entry name" value="MFS_1"/>
    <property type="match status" value="1"/>
</dbReference>
<dbReference type="PANTHER" id="PTHR42718">
    <property type="entry name" value="MAJOR FACILITATOR SUPERFAMILY MULTIDRUG TRANSPORTER MFSC"/>
    <property type="match status" value="1"/>
</dbReference>
<feature type="transmembrane region" description="Helical" evidence="7">
    <location>
        <begin position="197"/>
        <end position="217"/>
    </location>
</feature>
<protein>
    <submittedName>
        <fullName evidence="9">EmrB/QacA subfamily drug resistance transporter</fullName>
    </submittedName>
</protein>
<keyword evidence="10" id="KW-1185">Reference proteome</keyword>
<evidence type="ECO:0000256" key="4">
    <source>
        <dbReference type="ARBA" id="ARBA00022692"/>
    </source>
</evidence>
<dbReference type="Gene3D" id="1.20.1250.20">
    <property type="entry name" value="MFS general substrate transporter like domains"/>
    <property type="match status" value="1"/>
</dbReference>
<dbReference type="RefSeq" id="WP_196925632.1">
    <property type="nucleotide sequence ID" value="NZ_JADOTX010000001.1"/>
</dbReference>
<feature type="transmembrane region" description="Helical" evidence="7">
    <location>
        <begin position="229"/>
        <end position="246"/>
    </location>
</feature>
<feature type="transmembrane region" description="Helical" evidence="7">
    <location>
        <begin position="137"/>
        <end position="158"/>
    </location>
</feature>
<dbReference type="PRINTS" id="PR01036">
    <property type="entry name" value="TCRTETB"/>
</dbReference>
<dbReference type="Proteomes" id="UP000614915">
    <property type="component" value="Unassembled WGS sequence"/>
</dbReference>
<accession>A0ABS0JCG9</accession>
<feature type="domain" description="Major facilitator superfamily (MFS) profile" evidence="8">
    <location>
        <begin position="12"/>
        <end position="491"/>
    </location>
</feature>
<feature type="transmembrane region" description="Helical" evidence="7">
    <location>
        <begin position="267"/>
        <end position="289"/>
    </location>
</feature>
<feature type="transmembrane region" description="Helical" evidence="7">
    <location>
        <begin position="459"/>
        <end position="487"/>
    </location>
</feature>
<evidence type="ECO:0000256" key="1">
    <source>
        <dbReference type="ARBA" id="ARBA00004651"/>
    </source>
</evidence>
<dbReference type="Gene3D" id="1.20.1720.10">
    <property type="entry name" value="Multidrug resistance protein D"/>
    <property type="match status" value="1"/>
</dbReference>
<keyword evidence="3" id="KW-1003">Cell membrane</keyword>
<keyword evidence="6 7" id="KW-0472">Membrane</keyword>
<dbReference type="SUPFAM" id="SSF103473">
    <property type="entry name" value="MFS general substrate transporter"/>
    <property type="match status" value="1"/>
</dbReference>
<keyword evidence="2" id="KW-0813">Transport</keyword>
<evidence type="ECO:0000256" key="7">
    <source>
        <dbReference type="SAM" id="Phobius"/>
    </source>
</evidence>
<evidence type="ECO:0000313" key="9">
    <source>
        <dbReference type="EMBL" id="MBG6064440.1"/>
    </source>
</evidence>
<evidence type="ECO:0000313" key="10">
    <source>
        <dbReference type="Proteomes" id="UP000614915"/>
    </source>
</evidence>